<evidence type="ECO:0000313" key="2">
    <source>
        <dbReference type="EMBL" id="KAL3851391.1"/>
    </source>
</evidence>
<protein>
    <recommendedName>
        <fullName evidence="4">Helitron helicase-like domain-containing protein</fullName>
    </recommendedName>
</protein>
<evidence type="ECO:0008006" key="4">
    <source>
        <dbReference type="Google" id="ProtNLM"/>
    </source>
</evidence>
<feature type="compositionally biased region" description="Basic and acidic residues" evidence="1">
    <location>
        <begin position="1"/>
        <end position="12"/>
    </location>
</feature>
<sequence length="443" mass="49732">MDSRSDKKDLANQRKRSRRAALSVHEKETLAVKRRADYAHRRVPVVPASSAVGQDIWSFNFVDEACEDSMSAPRQPVNDLFHMSYNIEPIASSSLHGVFQVGESSSAAASVGIEVGPQVLSPHRANRRARACGRFARIREVPTIPWVLPAAAACLYCGAHRFFREGAAFCCSNGQICLPQPAVCAILHFLFTDMSEIACEFRRRARTYNNAFAFTSIGMSIDSDSWWAKEGIYALKVFGQVFHYMNPIDGSANTRDLLQLFFLDTVNELDSEVVNAKGLRADVMSIIVDALSNNPYSIFFKRLRSWDNLSDAHVVLRRNPCMDQRTYNLPTVNEVAAIWRDTPQGDLGCERDIRVYTDGSRSHKVRYHYGCYDPLQYPILFPYGESGWHSGIKKKGIHRVSASKKQNKPCAGFDSVDPTNLASAEDVLLQEEEGKYLYCCNSM</sequence>
<dbReference type="PANTHER" id="PTHR45786">
    <property type="entry name" value="DNA BINDING PROTEIN-LIKE"/>
    <property type="match status" value="1"/>
</dbReference>
<evidence type="ECO:0000313" key="3">
    <source>
        <dbReference type="Proteomes" id="UP001634393"/>
    </source>
</evidence>
<keyword evidence="3" id="KW-1185">Reference proteome</keyword>
<dbReference type="Proteomes" id="UP001634393">
    <property type="component" value="Unassembled WGS sequence"/>
</dbReference>
<accession>A0ABD3UPD6</accession>
<name>A0ABD3UPD6_9LAMI</name>
<comment type="caution">
    <text evidence="2">The sequence shown here is derived from an EMBL/GenBank/DDBJ whole genome shotgun (WGS) entry which is preliminary data.</text>
</comment>
<dbReference type="PANTHER" id="PTHR45786:SF75">
    <property type="entry name" value="ATP-DEPENDENT DNA HELICASE"/>
    <property type="match status" value="1"/>
</dbReference>
<organism evidence="2 3">
    <name type="scientific">Penstemon smallii</name>
    <dbReference type="NCBI Taxonomy" id="265156"/>
    <lineage>
        <taxon>Eukaryota</taxon>
        <taxon>Viridiplantae</taxon>
        <taxon>Streptophyta</taxon>
        <taxon>Embryophyta</taxon>
        <taxon>Tracheophyta</taxon>
        <taxon>Spermatophyta</taxon>
        <taxon>Magnoliopsida</taxon>
        <taxon>eudicotyledons</taxon>
        <taxon>Gunneridae</taxon>
        <taxon>Pentapetalae</taxon>
        <taxon>asterids</taxon>
        <taxon>lamiids</taxon>
        <taxon>Lamiales</taxon>
        <taxon>Plantaginaceae</taxon>
        <taxon>Cheloneae</taxon>
        <taxon>Penstemon</taxon>
    </lineage>
</organism>
<feature type="region of interest" description="Disordered" evidence="1">
    <location>
        <begin position="1"/>
        <end position="25"/>
    </location>
</feature>
<dbReference type="AlphaFoldDB" id="A0ABD3UPD6"/>
<reference evidence="2 3" key="1">
    <citation type="submission" date="2024-12" db="EMBL/GenBank/DDBJ databases">
        <title>The unique morphological basis and parallel evolutionary history of personate flowers in Penstemon.</title>
        <authorList>
            <person name="Depatie T.H."/>
            <person name="Wessinger C.A."/>
        </authorList>
    </citation>
    <scope>NUCLEOTIDE SEQUENCE [LARGE SCALE GENOMIC DNA]</scope>
    <source>
        <strain evidence="2">WTNN_2</strain>
        <tissue evidence="2">Leaf</tissue>
    </source>
</reference>
<evidence type="ECO:0000256" key="1">
    <source>
        <dbReference type="SAM" id="MobiDB-lite"/>
    </source>
</evidence>
<dbReference type="EMBL" id="JBJXBP010000001">
    <property type="protein sequence ID" value="KAL3851391.1"/>
    <property type="molecule type" value="Genomic_DNA"/>
</dbReference>
<gene>
    <name evidence="2" type="ORF">ACJIZ3_013273</name>
</gene>
<proteinExistence type="predicted"/>